<reference evidence="2" key="1">
    <citation type="submission" date="2022-12" db="EMBL/GenBank/DDBJ databases">
        <authorList>
            <person name="Petersen C."/>
        </authorList>
    </citation>
    <scope>NUCLEOTIDE SEQUENCE</scope>
    <source>
        <strain evidence="2">IBT 21472</strain>
    </source>
</reference>
<evidence type="ECO:0000313" key="2">
    <source>
        <dbReference type="EMBL" id="KAJ5330787.1"/>
    </source>
</evidence>
<proteinExistence type="predicted"/>
<feature type="compositionally biased region" description="Basic and acidic residues" evidence="1">
    <location>
        <begin position="214"/>
        <end position="228"/>
    </location>
</feature>
<feature type="compositionally biased region" description="Basic and acidic residues" evidence="1">
    <location>
        <begin position="503"/>
        <end position="519"/>
    </location>
</feature>
<reference evidence="2" key="2">
    <citation type="journal article" date="2023" name="IMA Fungus">
        <title>Comparative genomic study of the Penicillium genus elucidates a diverse pangenome and 15 lateral gene transfer events.</title>
        <authorList>
            <person name="Petersen C."/>
            <person name="Sorensen T."/>
            <person name="Nielsen M.R."/>
            <person name="Sondergaard T.E."/>
            <person name="Sorensen J.L."/>
            <person name="Fitzpatrick D.A."/>
            <person name="Frisvad J.C."/>
            <person name="Nielsen K.L."/>
        </authorList>
    </citation>
    <scope>NUCLEOTIDE SEQUENCE</scope>
    <source>
        <strain evidence="2">IBT 21472</strain>
    </source>
</reference>
<feature type="region of interest" description="Disordered" evidence="1">
    <location>
        <begin position="13"/>
        <end position="40"/>
    </location>
</feature>
<accession>A0A9W9QGX0</accession>
<feature type="region of interest" description="Disordered" evidence="1">
    <location>
        <begin position="631"/>
        <end position="658"/>
    </location>
</feature>
<sequence length="1292" mass="144756">MVSAFGFLIHRARHGSASSNKKQRKRPPPLHLEDSFVKGNNKRNAGMQAMKLATSAQEDKGSETVPVKMRMEIKIPGSHSVSPESIQGTEFPDTVKPSETLAEEHRELLTCRKLERKSESGSTSEHASLRTFYQLGNHEFDSDPNISPISDGRPPARSTSVLARFFPELSSNLHIVSPTTPDLVDQNMRSLDYASIFENEREDRLETLYKGPQKSKDGQEAEIVDRSSPESGKSLYSGQDNLFDCASSSYSHRTSLTSINTDCLGERIAYKSADAYSMCNPVSAGKKRKQYPSPRMGRLAPEISMEELKNKPLPLEPIQEPSPLAIRRPSPSWNISPQSCSQSSTTHQSSRNHLVTIRRQRYKEFCHECGSHREHRSRLGAGQEWHGQSQNQQMRRGPTMSQATKELECALADLTEGSASQQRTLLILDGPLQVSRHNGDLVATRPAPRPPPIAPHSQSHPDGPLEVLRPAKGKNSWSNKSPKSESTRKEQRPSNLQSIIETTPKEKISKATKSKDSSTKKSIKVPKASEELKGRRQPTSQPSVEKIGKPKLKKSFTLSIPSFSRKTSNTHLQNPEEDYRLGAYSSRSENSSNVAYNRECHSPHRASSTSLAERKRGELLLQLPRLQTQDLETSSVIDSQTRDQEQGPTRPAGLGLANTAGDAALHPLLRASPPDEEKILIGSRMWNPRAFVSTAQASSVHITPEQIYELDATPPSPSARPKPARENKHVPINVDFPVDMPKSLILAIMERIESLDDLFNFVLVNRRFYSIFKDRELYMIKSALFKMSPPAWELREMSPPWENEWAPLRHSDSRAPEYTPTTYLDRYASDIYTLARLKSMILVRCSSFLRRDTIHGLSGADPIRLEEVDDAFWRIWTFCRIFGSGKDRENDLEGQVDWLKGGAKARNYTGAISSMTEPFEMNNLLFEPPEGFARGNCGGLSQKQMYYMTEIWTCLGVLLQDMHGKVTDARAVGILDVIYPTEDDTVQEDSTIEEWTSYILTLGLSAVLTLSSQCPAKATAETYELAKSLGLTKWELTETKVSRSSFLKEAISRAYEEQERALSTQPDSPRGLNSRELDLANAEAERAREQRNHTFKNELRALRLINVQSNNELASSFSNERPMSEYSISVRDLDGSISRPSVPAQEDVPPVPPVPPLFRDGSSTSTSSTTPTTPSYIHPPENTSNPYFSLFPRASSNHPPLTPTPLRPQVQDPVDRAMSRMVHELGFNEDDVKWALKITDRGEGIDGLAAEHLLQKERRKQQNNPFAPRSKNSLLHSVLGRQESQDSGWRWA</sequence>
<evidence type="ECO:0000256" key="1">
    <source>
        <dbReference type="SAM" id="MobiDB-lite"/>
    </source>
</evidence>
<feature type="compositionally biased region" description="Low complexity" evidence="1">
    <location>
        <begin position="336"/>
        <end position="349"/>
    </location>
</feature>
<protein>
    <recommendedName>
        <fullName evidence="4">F-box domain-containing protein</fullName>
    </recommendedName>
</protein>
<name>A0A9W9QGX0_9EURO</name>
<evidence type="ECO:0000313" key="3">
    <source>
        <dbReference type="Proteomes" id="UP001147746"/>
    </source>
</evidence>
<feature type="region of interest" description="Disordered" evidence="1">
    <location>
        <begin position="333"/>
        <end position="352"/>
    </location>
</feature>
<comment type="caution">
    <text evidence="2">The sequence shown here is derived from an EMBL/GenBank/DDBJ whole genome shotgun (WGS) entry which is preliminary data.</text>
</comment>
<organism evidence="2 3">
    <name type="scientific">Penicillium atrosanguineum</name>
    <dbReference type="NCBI Taxonomy" id="1132637"/>
    <lineage>
        <taxon>Eukaryota</taxon>
        <taxon>Fungi</taxon>
        <taxon>Dikarya</taxon>
        <taxon>Ascomycota</taxon>
        <taxon>Pezizomycotina</taxon>
        <taxon>Eurotiomycetes</taxon>
        <taxon>Eurotiomycetidae</taxon>
        <taxon>Eurotiales</taxon>
        <taxon>Aspergillaceae</taxon>
        <taxon>Penicillium</taxon>
    </lineage>
</organism>
<feature type="compositionally biased region" description="Polar residues" evidence="1">
    <location>
        <begin position="79"/>
        <end position="88"/>
    </location>
</feature>
<feature type="region of interest" description="Disordered" evidence="1">
    <location>
        <begin position="377"/>
        <end position="402"/>
    </location>
</feature>
<dbReference type="EMBL" id="JAPZBO010000001">
    <property type="protein sequence ID" value="KAJ5330787.1"/>
    <property type="molecule type" value="Genomic_DNA"/>
</dbReference>
<feature type="region of interest" description="Disordered" evidence="1">
    <location>
        <begin position="77"/>
        <end position="97"/>
    </location>
</feature>
<gene>
    <name evidence="2" type="ORF">N7476_000570</name>
</gene>
<evidence type="ECO:0008006" key="4">
    <source>
        <dbReference type="Google" id="ProtNLM"/>
    </source>
</evidence>
<feature type="region of interest" description="Disordered" evidence="1">
    <location>
        <begin position="1258"/>
        <end position="1292"/>
    </location>
</feature>
<feature type="region of interest" description="Disordered" evidence="1">
    <location>
        <begin position="441"/>
        <end position="552"/>
    </location>
</feature>
<feature type="compositionally biased region" description="Low complexity" evidence="1">
    <location>
        <begin position="1162"/>
        <end position="1175"/>
    </location>
</feature>
<feature type="compositionally biased region" description="Basic and acidic residues" evidence="1">
    <location>
        <begin position="482"/>
        <end position="492"/>
    </location>
</feature>
<feature type="compositionally biased region" description="Polar residues" evidence="1">
    <location>
        <begin position="1262"/>
        <end position="1275"/>
    </location>
</feature>
<keyword evidence="3" id="KW-1185">Reference proteome</keyword>
<feature type="region of interest" description="Disordered" evidence="1">
    <location>
        <begin position="211"/>
        <end position="235"/>
    </location>
</feature>
<feature type="region of interest" description="Disordered" evidence="1">
    <location>
        <begin position="1134"/>
        <end position="1182"/>
    </location>
</feature>
<feature type="region of interest" description="Disordered" evidence="1">
    <location>
        <begin position="590"/>
        <end position="613"/>
    </location>
</feature>
<dbReference type="Proteomes" id="UP001147746">
    <property type="component" value="Unassembled WGS sequence"/>
</dbReference>
<feature type="compositionally biased region" description="Polar residues" evidence="1">
    <location>
        <begin position="386"/>
        <end position="402"/>
    </location>
</feature>